<evidence type="ECO:0000313" key="1">
    <source>
        <dbReference type="EMBL" id="CAG9834628.1"/>
    </source>
</evidence>
<dbReference type="OrthoDB" id="205745at2759"/>
<dbReference type="AlphaFoldDB" id="A0A9N9T577"/>
<name>A0A9N9T577_DIABA</name>
<accession>A0A9N9T577</accession>
<gene>
    <name evidence="1" type="ORF">DIABBA_LOCUS7918</name>
</gene>
<evidence type="ECO:0000313" key="2">
    <source>
        <dbReference type="Proteomes" id="UP001153709"/>
    </source>
</evidence>
<dbReference type="Proteomes" id="UP001153709">
    <property type="component" value="Chromosome 5"/>
</dbReference>
<dbReference type="EMBL" id="OU898280">
    <property type="protein sequence ID" value="CAG9834628.1"/>
    <property type="molecule type" value="Genomic_DNA"/>
</dbReference>
<sequence>MPSVANKNFPYHVRTTQIGIMELTGRHGTSTMEQFGHHMYEPTATIREQTVIIPLTRRTEEYFETMQHQQERRNVEELQNDDLMENEKNKTIENVLRWSLARNVPILNLSTASDNSQSDNTNALSRNASFREIQTPKNCSEHNEEHIKDVPIELFTVSKMVITTSNVDKCIVVPRE</sequence>
<reference evidence="1" key="1">
    <citation type="submission" date="2022-01" db="EMBL/GenBank/DDBJ databases">
        <authorList>
            <person name="King R."/>
        </authorList>
    </citation>
    <scope>NUCLEOTIDE SEQUENCE</scope>
</reference>
<organism evidence="1 2">
    <name type="scientific">Diabrotica balteata</name>
    <name type="common">Banded cucumber beetle</name>
    <dbReference type="NCBI Taxonomy" id="107213"/>
    <lineage>
        <taxon>Eukaryota</taxon>
        <taxon>Metazoa</taxon>
        <taxon>Ecdysozoa</taxon>
        <taxon>Arthropoda</taxon>
        <taxon>Hexapoda</taxon>
        <taxon>Insecta</taxon>
        <taxon>Pterygota</taxon>
        <taxon>Neoptera</taxon>
        <taxon>Endopterygota</taxon>
        <taxon>Coleoptera</taxon>
        <taxon>Polyphaga</taxon>
        <taxon>Cucujiformia</taxon>
        <taxon>Chrysomeloidea</taxon>
        <taxon>Chrysomelidae</taxon>
        <taxon>Galerucinae</taxon>
        <taxon>Diabroticina</taxon>
        <taxon>Diabroticites</taxon>
        <taxon>Diabrotica</taxon>
    </lineage>
</organism>
<protein>
    <submittedName>
        <fullName evidence="1">Uncharacterized protein</fullName>
    </submittedName>
</protein>
<proteinExistence type="predicted"/>
<keyword evidence="2" id="KW-1185">Reference proteome</keyword>